<dbReference type="KEGG" id="sdyn:Mal52_19560"/>
<gene>
    <name evidence="3" type="primary">arfB</name>
    <name evidence="3" type="ORF">Mal52_19560</name>
</gene>
<evidence type="ECO:0000313" key="3">
    <source>
        <dbReference type="EMBL" id="QDU43480.1"/>
    </source>
</evidence>
<reference evidence="3 4" key="1">
    <citation type="submission" date="2019-02" db="EMBL/GenBank/DDBJ databases">
        <title>Deep-cultivation of Planctomycetes and their phenomic and genomic characterization uncovers novel biology.</title>
        <authorList>
            <person name="Wiegand S."/>
            <person name="Jogler M."/>
            <person name="Boedeker C."/>
            <person name="Pinto D."/>
            <person name="Vollmers J."/>
            <person name="Rivas-Marin E."/>
            <person name="Kohn T."/>
            <person name="Peeters S.H."/>
            <person name="Heuer A."/>
            <person name="Rast P."/>
            <person name="Oberbeckmann S."/>
            <person name="Bunk B."/>
            <person name="Jeske O."/>
            <person name="Meyerdierks A."/>
            <person name="Storesund J.E."/>
            <person name="Kallscheuer N."/>
            <person name="Luecker S."/>
            <person name="Lage O.M."/>
            <person name="Pohl T."/>
            <person name="Merkel B.J."/>
            <person name="Hornburger P."/>
            <person name="Mueller R.-W."/>
            <person name="Bruemmer F."/>
            <person name="Labrenz M."/>
            <person name="Spormann A.M."/>
            <person name="Op den Camp H."/>
            <person name="Overmann J."/>
            <person name="Amann R."/>
            <person name="Jetten M.S.M."/>
            <person name="Mascher T."/>
            <person name="Medema M.H."/>
            <person name="Devos D.P."/>
            <person name="Kaster A.-K."/>
            <person name="Ovreas L."/>
            <person name="Rohde M."/>
            <person name="Galperin M.Y."/>
            <person name="Jogler C."/>
        </authorList>
    </citation>
    <scope>NUCLEOTIDE SEQUENCE [LARGE SCALE GENOMIC DNA]</scope>
    <source>
        <strain evidence="3 4">Mal52</strain>
    </source>
</reference>
<dbReference type="SUPFAM" id="SSF110916">
    <property type="entry name" value="Peptidyl-tRNA hydrolase domain-like"/>
    <property type="match status" value="1"/>
</dbReference>
<dbReference type="NCBIfam" id="NF006718">
    <property type="entry name" value="PRK09256.1"/>
    <property type="match status" value="1"/>
</dbReference>
<feature type="compositionally biased region" description="Basic residues" evidence="1">
    <location>
        <begin position="105"/>
        <end position="117"/>
    </location>
</feature>
<proteinExistence type="predicted"/>
<evidence type="ECO:0000313" key="4">
    <source>
        <dbReference type="Proteomes" id="UP000319383"/>
    </source>
</evidence>
<dbReference type="Proteomes" id="UP000319383">
    <property type="component" value="Chromosome"/>
</dbReference>
<dbReference type="Gene3D" id="3.30.160.20">
    <property type="match status" value="1"/>
</dbReference>
<feature type="compositionally biased region" description="Basic and acidic residues" evidence="1">
    <location>
        <begin position="118"/>
        <end position="139"/>
    </location>
</feature>
<dbReference type="EC" id="3.1.1.29" evidence="3"/>
<evidence type="ECO:0000259" key="2">
    <source>
        <dbReference type="Pfam" id="PF00472"/>
    </source>
</evidence>
<accession>A0A517ZLY3</accession>
<name>A0A517ZLY3_9PLAN</name>
<feature type="domain" description="Prokaryotic-type class I peptide chain release factors" evidence="2">
    <location>
        <begin position="7"/>
        <end position="133"/>
    </location>
</feature>
<dbReference type="EMBL" id="CP036276">
    <property type="protein sequence ID" value="QDU43480.1"/>
    <property type="molecule type" value="Genomic_DNA"/>
</dbReference>
<dbReference type="RefSeq" id="WP_145375581.1">
    <property type="nucleotide sequence ID" value="NZ_CP036276.1"/>
</dbReference>
<organism evidence="3 4">
    <name type="scientific">Symmachiella dynata</name>
    <dbReference type="NCBI Taxonomy" id="2527995"/>
    <lineage>
        <taxon>Bacteria</taxon>
        <taxon>Pseudomonadati</taxon>
        <taxon>Planctomycetota</taxon>
        <taxon>Planctomycetia</taxon>
        <taxon>Planctomycetales</taxon>
        <taxon>Planctomycetaceae</taxon>
        <taxon>Symmachiella</taxon>
    </lineage>
</organism>
<dbReference type="InterPro" id="IPR000352">
    <property type="entry name" value="Pep_chain_release_fac_I"/>
</dbReference>
<dbReference type="Pfam" id="PF00472">
    <property type="entry name" value="RF-1"/>
    <property type="match status" value="1"/>
</dbReference>
<feature type="region of interest" description="Disordered" evidence="1">
    <location>
        <begin position="104"/>
        <end position="139"/>
    </location>
</feature>
<dbReference type="AlphaFoldDB" id="A0A517ZLY3"/>
<dbReference type="PANTHER" id="PTHR11075">
    <property type="entry name" value="PEPTIDE CHAIN RELEASE FACTOR"/>
    <property type="match status" value="1"/>
</dbReference>
<dbReference type="GO" id="GO:0004045">
    <property type="term" value="F:peptidyl-tRNA hydrolase activity"/>
    <property type="evidence" value="ECO:0007669"/>
    <property type="project" value="UniProtKB-EC"/>
</dbReference>
<protein>
    <submittedName>
        <fullName evidence="3">Peptidyl-tRNA hydrolase ArfB</fullName>
        <ecNumber evidence="3">3.1.1.29</ecNumber>
    </submittedName>
</protein>
<dbReference type="InterPro" id="IPR052104">
    <property type="entry name" value="Mito_Release_Factor_mL62"/>
</dbReference>
<sequence length="139" mass="16179">MLYVNQAIQIPLRELTFTFSRSSGPGGQNVNKLNTKATLRWGVANSPSLSEGVRERFMKTYHRRLTTDGDFVMHSQRFRDQGRNVADCLDKLRQLLLEVAAPPTVRKRKKVSRAKIQKRIDNKRRQSEKKQSRRPPKME</sequence>
<dbReference type="PANTHER" id="PTHR11075:SF54">
    <property type="entry name" value="LARGE RIBOSOMAL SUBUNIT PROTEIN ML62"/>
    <property type="match status" value="1"/>
</dbReference>
<evidence type="ECO:0000256" key="1">
    <source>
        <dbReference type="SAM" id="MobiDB-lite"/>
    </source>
</evidence>
<dbReference type="FunFam" id="3.30.160.20:FF:000046">
    <property type="entry name" value="Peptidyl-tRNA hydrolase ICT1"/>
    <property type="match status" value="1"/>
</dbReference>
<keyword evidence="4" id="KW-1185">Reference proteome</keyword>
<keyword evidence="3" id="KW-0378">Hydrolase</keyword>
<dbReference type="GO" id="GO:0016150">
    <property type="term" value="F:translation release factor activity, codon nonspecific"/>
    <property type="evidence" value="ECO:0007669"/>
    <property type="project" value="TreeGrafter"/>
</dbReference>